<proteinExistence type="predicted"/>
<organism evidence="1">
    <name type="scientific">Anopheles marajoara</name>
    <dbReference type="NCBI Taxonomy" id="58244"/>
    <lineage>
        <taxon>Eukaryota</taxon>
        <taxon>Metazoa</taxon>
        <taxon>Ecdysozoa</taxon>
        <taxon>Arthropoda</taxon>
        <taxon>Hexapoda</taxon>
        <taxon>Insecta</taxon>
        <taxon>Pterygota</taxon>
        <taxon>Neoptera</taxon>
        <taxon>Endopterygota</taxon>
        <taxon>Diptera</taxon>
        <taxon>Nematocera</taxon>
        <taxon>Culicoidea</taxon>
        <taxon>Culicidae</taxon>
        <taxon>Anophelinae</taxon>
        <taxon>Anopheles</taxon>
    </lineage>
</organism>
<name>A0A2M4CFB2_9DIPT</name>
<protein>
    <submittedName>
        <fullName evidence="1">Putative secreted protein</fullName>
    </submittedName>
</protein>
<evidence type="ECO:0000313" key="1">
    <source>
        <dbReference type="EMBL" id="MBW64022.1"/>
    </source>
</evidence>
<dbReference type="EMBL" id="GGFJ01014881">
    <property type="protein sequence ID" value="MBW64022.1"/>
    <property type="molecule type" value="Transcribed_RNA"/>
</dbReference>
<dbReference type="AlphaFoldDB" id="A0A2M4CFB2"/>
<sequence length="67" mass="8145">MWITWRPRIRFLERSFVLDLLLFARLIAFPASFKFNVRSPLDELRGLTKFLRPSSSRPHEQKNKHFE</sequence>
<reference evidence="1" key="1">
    <citation type="submission" date="2018-01" db="EMBL/GenBank/DDBJ databases">
        <title>An insight into the sialome of Amazonian anophelines.</title>
        <authorList>
            <person name="Ribeiro J.M."/>
            <person name="Scarpassa V."/>
            <person name="Calvo E."/>
        </authorList>
    </citation>
    <scope>NUCLEOTIDE SEQUENCE</scope>
    <source>
        <tissue evidence="1">Salivary glands</tissue>
    </source>
</reference>
<accession>A0A2M4CFB2</accession>